<organism evidence="1 2">
    <name type="scientific">Trichoderma harzianum</name>
    <name type="common">Hypocrea lixii</name>
    <dbReference type="NCBI Taxonomy" id="5544"/>
    <lineage>
        <taxon>Eukaryota</taxon>
        <taxon>Fungi</taxon>
        <taxon>Dikarya</taxon>
        <taxon>Ascomycota</taxon>
        <taxon>Pezizomycotina</taxon>
        <taxon>Sordariomycetes</taxon>
        <taxon>Hypocreomycetidae</taxon>
        <taxon>Hypocreales</taxon>
        <taxon>Hypocreaceae</taxon>
        <taxon>Trichoderma</taxon>
    </lineage>
</organism>
<proteinExistence type="predicted"/>
<dbReference type="EMBL" id="JOKZ01000338">
    <property type="protein sequence ID" value="KKO99302.1"/>
    <property type="molecule type" value="Genomic_DNA"/>
</dbReference>
<accession>A0A0F9XF76</accession>
<evidence type="ECO:0000313" key="1">
    <source>
        <dbReference type="EMBL" id="KKO99302.1"/>
    </source>
</evidence>
<protein>
    <submittedName>
        <fullName evidence="1">Uncharacterized protein</fullName>
    </submittedName>
</protein>
<dbReference type="OrthoDB" id="5150593at2759"/>
<dbReference type="Proteomes" id="UP000034112">
    <property type="component" value="Unassembled WGS sequence"/>
</dbReference>
<sequence length="189" mass="21883">MPPEPRKVDTTNTINDERSSITEDDLSWDDVCEIYKGGCIRLVSSRWPYIPRWLDTLLNQLQGRPQSNRISTGYRLNFADMQRMYLRQLQIRLINIAAAQQFRGKTKNDLPLRELSELGPILRKYVQAVQDHEYMGRFYNSPDDPFIASSERVHDDIYLKSAITLHGKEAADIVPRGNSNPNRTMGRQT</sequence>
<comment type="caution">
    <text evidence="1">The sequence shown here is derived from an EMBL/GenBank/DDBJ whole genome shotgun (WGS) entry which is preliminary data.</text>
</comment>
<name>A0A0F9XF76_TRIHA</name>
<evidence type="ECO:0000313" key="2">
    <source>
        <dbReference type="Proteomes" id="UP000034112"/>
    </source>
</evidence>
<dbReference type="OMA" id="YMARYSG"/>
<reference evidence="2" key="1">
    <citation type="journal article" date="2015" name="Genome Announc.">
        <title>Draft whole-genome sequence of the biocontrol agent Trichoderma harzianum T6776.</title>
        <authorList>
            <person name="Baroncelli R."/>
            <person name="Piaggeschi G."/>
            <person name="Fiorini L."/>
            <person name="Bertolini E."/>
            <person name="Zapparata A."/>
            <person name="Pe M.E."/>
            <person name="Sarrocco S."/>
            <person name="Vannacci G."/>
        </authorList>
    </citation>
    <scope>NUCLEOTIDE SEQUENCE [LARGE SCALE GENOMIC DNA]</scope>
    <source>
        <strain evidence="2">T6776</strain>
    </source>
</reference>
<gene>
    <name evidence="1" type="ORF">THAR02_08593</name>
</gene>
<dbReference type="AlphaFoldDB" id="A0A0F9XF76"/>